<reference evidence="2" key="1">
    <citation type="journal article" date="2019" name="Int. J. Syst. Evol. Microbiol.">
        <title>The Global Catalogue of Microorganisms (GCM) 10K type strain sequencing project: providing services to taxonomists for standard genome sequencing and annotation.</title>
        <authorList>
            <consortium name="The Broad Institute Genomics Platform"/>
            <consortium name="The Broad Institute Genome Sequencing Center for Infectious Disease"/>
            <person name="Wu L."/>
            <person name="Ma J."/>
        </authorList>
    </citation>
    <scope>NUCLEOTIDE SEQUENCE [LARGE SCALE GENOMIC DNA]</scope>
    <source>
        <strain evidence="2">JCM 12125</strain>
    </source>
</reference>
<accession>A0ABW0FQQ9</accession>
<comment type="caution">
    <text evidence="1">The sequence shown here is derived from an EMBL/GenBank/DDBJ whole genome shotgun (WGS) entry which is preliminary data.</text>
</comment>
<evidence type="ECO:0000313" key="1">
    <source>
        <dbReference type="EMBL" id="MFC5343701.1"/>
    </source>
</evidence>
<protein>
    <submittedName>
        <fullName evidence="1">Uncharacterized protein</fullName>
    </submittedName>
</protein>
<gene>
    <name evidence="1" type="ORF">ACFPIE_07240</name>
</gene>
<keyword evidence="2" id="KW-1185">Reference proteome</keyword>
<dbReference type="Proteomes" id="UP001596152">
    <property type="component" value="Unassembled WGS sequence"/>
</dbReference>
<sequence length="42" mass="4582">MIQPPTMEPTVAFGHVAAPFGKGWGSTVTWERMEPALGFFDS</sequence>
<proteinExistence type="predicted"/>
<organism evidence="1 2">
    <name type="scientific">Brevundimonas staleyi</name>
    <dbReference type="NCBI Taxonomy" id="74326"/>
    <lineage>
        <taxon>Bacteria</taxon>
        <taxon>Pseudomonadati</taxon>
        <taxon>Pseudomonadota</taxon>
        <taxon>Alphaproteobacteria</taxon>
        <taxon>Caulobacterales</taxon>
        <taxon>Caulobacteraceae</taxon>
        <taxon>Brevundimonas</taxon>
    </lineage>
</organism>
<evidence type="ECO:0000313" key="2">
    <source>
        <dbReference type="Proteomes" id="UP001596152"/>
    </source>
</evidence>
<dbReference type="EMBL" id="JBHSLF010000014">
    <property type="protein sequence ID" value="MFC5343701.1"/>
    <property type="molecule type" value="Genomic_DNA"/>
</dbReference>
<name>A0ABW0FQQ9_9CAUL</name>